<comment type="similarity">
    <text evidence="4">Belongs to the metallo-beta-lactamase superfamily. Class-B beta-lactamase family.</text>
</comment>
<dbReference type="Gene3D" id="3.60.15.10">
    <property type="entry name" value="Ribonuclease Z/Hydroxyacylglutathione hydrolase-like"/>
    <property type="match status" value="1"/>
</dbReference>
<organism evidence="15 16">
    <name type="scientific">Granulicella aggregans</name>
    <dbReference type="NCBI Taxonomy" id="474949"/>
    <lineage>
        <taxon>Bacteria</taxon>
        <taxon>Pseudomonadati</taxon>
        <taxon>Acidobacteriota</taxon>
        <taxon>Terriglobia</taxon>
        <taxon>Terriglobales</taxon>
        <taxon>Acidobacteriaceae</taxon>
        <taxon>Granulicella</taxon>
    </lineage>
</organism>
<name>A0A7W7ZH07_9BACT</name>
<protein>
    <recommendedName>
        <fullName evidence="6">beta-lactamase</fullName>
        <ecNumber evidence="6">3.5.2.6</ecNumber>
    </recommendedName>
</protein>
<keyword evidence="11" id="KW-0862">Zinc</keyword>
<dbReference type="InterPro" id="IPR050855">
    <property type="entry name" value="NDM-1-like"/>
</dbReference>
<dbReference type="GO" id="GO:0008270">
    <property type="term" value="F:zinc ion binding"/>
    <property type="evidence" value="ECO:0007669"/>
    <property type="project" value="InterPro"/>
</dbReference>
<comment type="catalytic activity">
    <reaction evidence="1">
        <text>a beta-lactam + H2O = a substituted beta-amino acid</text>
        <dbReference type="Rhea" id="RHEA:20401"/>
        <dbReference type="ChEBI" id="CHEBI:15377"/>
        <dbReference type="ChEBI" id="CHEBI:35627"/>
        <dbReference type="ChEBI" id="CHEBI:140347"/>
        <dbReference type="EC" id="3.5.2.6"/>
    </reaction>
</comment>
<keyword evidence="7" id="KW-0479">Metal-binding</keyword>
<comment type="subunit">
    <text evidence="5">Monomer.</text>
</comment>
<keyword evidence="10 15" id="KW-0378">Hydrolase</keyword>
<evidence type="ECO:0000256" key="12">
    <source>
        <dbReference type="ARBA" id="ARBA00023251"/>
    </source>
</evidence>
<evidence type="ECO:0000256" key="11">
    <source>
        <dbReference type="ARBA" id="ARBA00022833"/>
    </source>
</evidence>
<dbReference type="EC" id="3.5.2.6" evidence="6"/>
<dbReference type="InterPro" id="IPR001279">
    <property type="entry name" value="Metallo-B-lactamas"/>
</dbReference>
<gene>
    <name evidence="15" type="ORF">HDF16_004498</name>
</gene>
<feature type="signal peptide" evidence="13">
    <location>
        <begin position="1"/>
        <end position="17"/>
    </location>
</feature>
<keyword evidence="12" id="KW-0046">Antibiotic resistance</keyword>
<comment type="cofactor">
    <cofactor evidence="2">
        <name>Zn(2+)</name>
        <dbReference type="ChEBI" id="CHEBI:29105"/>
    </cofactor>
</comment>
<sequence>MKNLLLAALLFAVPACAQVRVADGFSTDWANLKMDSRELAPNLYLLHGSGGNTVASIGIDGALLVDPSFAEVAPKLKAALHEMGMAPVRYVIDTHYHSDHSGGNGAFAKDGAVVIAQENCRKRMTETLHSAFWGSTTPPSPAAELPTLTYDRRLTLEFNGEEVTLFHNQPSHTDGDTIVYFHKANVVHMGDIFVNNLFPYIDVGVGGKVDGYLPVIDEVLATIDDKTQVVPGHGPVATKQQLRAYREMIQTVRDRVAAGVASGKTLEEIMASHPTKEFDAQDATNRVDGDGFVAMVYQSLTGKRLDWHPVK</sequence>
<evidence type="ECO:0000313" key="16">
    <source>
        <dbReference type="Proteomes" id="UP000540989"/>
    </source>
</evidence>
<dbReference type="RefSeq" id="WP_184221596.1">
    <property type="nucleotide sequence ID" value="NZ_JACHIP010000007.1"/>
</dbReference>
<evidence type="ECO:0000256" key="9">
    <source>
        <dbReference type="ARBA" id="ARBA00022764"/>
    </source>
</evidence>
<dbReference type="Proteomes" id="UP000540989">
    <property type="component" value="Unassembled WGS sequence"/>
</dbReference>
<evidence type="ECO:0000256" key="5">
    <source>
        <dbReference type="ARBA" id="ARBA00011245"/>
    </source>
</evidence>
<evidence type="ECO:0000256" key="1">
    <source>
        <dbReference type="ARBA" id="ARBA00001526"/>
    </source>
</evidence>
<dbReference type="SMART" id="SM00849">
    <property type="entry name" value="Lactamase_B"/>
    <property type="match status" value="1"/>
</dbReference>
<dbReference type="EMBL" id="JACHIP010000007">
    <property type="protein sequence ID" value="MBB5059769.1"/>
    <property type="molecule type" value="Genomic_DNA"/>
</dbReference>
<dbReference type="SUPFAM" id="SSF56281">
    <property type="entry name" value="Metallo-hydrolase/oxidoreductase"/>
    <property type="match status" value="1"/>
</dbReference>
<feature type="domain" description="Metallo-beta-lactamase" evidence="14">
    <location>
        <begin position="50"/>
        <end position="233"/>
    </location>
</feature>
<evidence type="ECO:0000256" key="13">
    <source>
        <dbReference type="SAM" id="SignalP"/>
    </source>
</evidence>
<evidence type="ECO:0000256" key="8">
    <source>
        <dbReference type="ARBA" id="ARBA00022729"/>
    </source>
</evidence>
<dbReference type="InterPro" id="IPR036866">
    <property type="entry name" value="RibonucZ/Hydroxyglut_hydro"/>
</dbReference>
<evidence type="ECO:0000256" key="3">
    <source>
        <dbReference type="ARBA" id="ARBA00004418"/>
    </source>
</evidence>
<dbReference type="GO" id="GO:0017001">
    <property type="term" value="P:antibiotic catabolic process"/>
    <property type="evidence" value="ECO:0007669"/>
    <property type="project" value="InterPro"/>
</dbReference>
<evidence type="ECO:0000256" key="10">
    <source>
        <dbReference type="ARBA" id="ARBA00022801"/>
    </source>
</evidence>
<dbReference type="AlphaFoldDB" id="A0A7W7ZH07"/>
<evidence type="ECO:0000256" key="4">
    <source>
        <dbReference type="ARBA" id="ARBA00005250"/>
    </source>
</evidence>
<dbReference type="GO" id="GO:0046677">
    <property type="term" value="P:response to antibiotic"/>
    <property type="evidence" value="ECO:0007669"/>
    <property type="project" value="UniProtKB-KW"/>
</dbReference>
<dbReference type="PANTHER" id="PTHR42951:SF4">
    <property type="entry name" value="ACYL-COENZYME A THIOESTERASE MBLAC2"/>
    <property type="match status" value="1"/>
</dbReference>
<keyword evidence="16" id="KW-1185">Reference proteome</keyword>
<evidence type="ECO:0000256" key="6">
    <source>
        <dbReference type="ARBA" id="ARBA00012865"/>
    </source>
</evidence>
<dbReference type="CDD" id="cd16282">
    <property type="entry name" value="metallo-hydrolase-like_MBL-fold"/>
    <property type="match status" value="1"/>
</dbReference>
<dbReference type="PROSITE" id="PS00743">
    <property type="entry name" value="BETA_LACTAMASE_B_1"/>
    <property type="match status" value="1"/>
</dbReference>
<dbReference type="PANTHER" id="PTHR42951">
    <property type="entry name" value="METALLO-BETA-LACTAMASE DOMAIN-CONTAINING"/>
    <property type="match status" value="1"/>
</dbReference>
<comment type="caution">
    <text evidence="15">The sequence shown here is derived from an EMBL/GenBank/DDBJ whole genome shotgun (WGS) entry which is preliminary data.</text>
</comment>
<dbReference type="Pfam" id="PF00753">
    <property type="entry name" value="Lactamase_B"/>
    <property type="match status" value="1"/>
</dbReference>
<evidence type="ECO:0000259" key="14">
    <source>
        <dbReference type="SMART" id="SM00849"/>
    </source>
</evidence>
<evidence type="ECO:0000313" key="15">
    <source>
        <dbReference type="EMBL" id="MBB5059769.1"/>
    </source>
</evidence>
<keyword evidence="9" id="KW-0574">Periplasm</keyword>
<reference evidence="15 16" key="1">
    <citation type="submission" date="2020-08" db="EMBL/GenBank/DDBJ databases">
        <title>Genomic Encyclopedia of Type Strains, Phase IV (KMG-V): Genome sequencing to study the core and pangenomes of soil and plant-associated prokaryotes.</title>
        <authorList>
            <person name="Whitman W."/>
        </authorList>
    </citation>
    <scope>NUCLEOTIDE SEQUENCE [LARGE SCALE GENOMIC DNA]</scope>
    <source>
        <strain evidence="15 16">M8UP14</strain>
    </source>
</reference>
<keyword evidence="8 13" id="KW-0732">Signal</keyword>
<evidence type="ECO:0000256" key="2">
    <source>
        <dbReference type="ARBA" id="ARBA00001947"/>
    </source>
</evidence>
<dbReference type="GO" id="GO:0008800">
    <property type="term" value="F:beta-lactamase activity"/>
    <property type="evidence" value="ECO:0007669"/>
    <property type="project" value="UniProtKB-EC"/>
</dbReference>
<evidence type="ECO:0000256" key="7">
    <source>
        <dbReference type="ARBA" id="ARBA00022723"/>
    </source>
</evidence>
<dbReference type="GO" id="GO:0042597">
    <property type="term" value="C:periplasmic space"/>
    <property type="evidence" value="ECO:0007669"/>
    <property type="project" value="UniProtKB-SubCell"/>
</dbReference>
<comment type="subcellular location">
    <subcellularLocation>
        <location evidence="3">Periplasm</location>
    </subcellularLocation>
</comment>
<dbReference type="InterPro" id="IPR001018">
    <property type="entry name" value="Beta-lactamase_class-B_CS"/>
</dbReference>
<proteinExistence type="inferred from homology"/>
<feature type="chain" id="PRO_5031248236" description="beta-lactamase" evidence="13">
    <location>
        <begin position="18"/>
        <end position="311"/>
    </location>
</feature>
<accession>A0A7W7ZH07</accession>